<keyword evidence="1" id="KW-1133">Transmembrane helix</keyword>
<protein>
    <submittedName>
        <fullName evidence="2">Uncharacterized protein</fullName>
    </submittedName>
</protein>
<accession>A0A8S3Z6V2</accession>
<proteinExistence type="predicted"/>
<dbReference type="EMBL" id="CAJHNH020001324">
    <property type="protein sequence ID" value="CAG5122576.1"/>
    <property type="molecule type" value="Genomic_DNA"/>
</dbReference>
<dbReference type="Proteomes" id="UP000678393">
    <property type="component" value="Unassembled WGS sequence"/>
</dbReference>
<dbReference type="AlphaFoldDB" id="A0A8S3Z6V2"/>
<feature type="transmembrane region" description="Helical" evidence="1">
    <location>
        <begin position="70"/>
        <end position="89"/>
    </location>
</feature>
<keyword evidence="1" id="KW-0812">Transmembrane</keyword>
<reference evidence="2" key="1">
    <citation type="submission" date="2021-04" db="EMBL/GenBank/DDBJ databases">
        <authorList>
            <consortium name="Molecular Ecology Group"/>
        </authorList>
    </citation>
    <scope>NUCLEOTIDE SEQUENCE</scope>
</reference>
<comment type="caution">
    <text evidence="2">The sequence shown here is derived from an EMBL/GenBank/DDBJ whole genome shotgun (WGS) entry which is preliminary data.</text>
</comment>
<name>A0A8S3Z6V2_9EUPU</name>
<feature type="transmembrane region" description="Helical" evidence="1">
    <location>
        <begin position="39"/>
        <end position="64"/>
    </location>
</feature>
<evidence type="ECO:0000256" key="1">
    <source>
        <dbReference type="SAM" id="Phobius"/>
    </source>
</evidence>
<organism evidence="2 3">
    <name type="scientific">Candidula unifasciata</name>
    <dbReference type="NCBI Taxonomy" id="100452"/>
    <lineage>
        <taxon>Eukaryota</taxon>
        <taxon>Metazoa</taxon>
        <taxon>Spiralia</taxon>
        <taxon>Lophotrochozoa</taxon>
        <taxon>Mollusca</taxon>
        <taxon>Gastropoda</taxon>
        <taxon>Heterobranchia</taxon>
        <taxon>Euthyneura</taxon>
        <taxon>Panpulmonata</taxon>
        <taxon>Eupulmonata</taxon>
        <taxon>Stylommatophora</taxon>
        <taxon>Helicina</taxon>
        <taxon>Helicoidea</taxon>
        <taxon>Geomitridae</taxon>
        <taxon>Candidula</taxon>
    </lineage>
</organism>
<keyword evidence="3" id="KW-1185">Reference proteome</keyword>
<sequence length="104" mass="12239">MDYLSVLLHCPFDPLQPSPHSFYYIVAHRLEERQQQKLLYAKTLAALVFNCVCLLCFPDQLFYFSGFSNSTFWCLPCGIIGKNCFNIYVHFFKVESCKKNFFLM</sequence>
<gene>
    <name evidence="2" type="ORF">CUNI_LOCUS8134</name>
</gene>
<evidence type="ECO:0000313" key="3">
    <source>
        <dbReference type="Proteomes" id="UP000678393"/>
    </source>
</evidence>
<evidence type="ECO:0000313" key="2">
    <source>
        <dbReference type="EMBL" id="CAG5122576.1"/>
    </source>
</evidence>
<keyword evidence="1" id="KW-0472">Membrane</keyword>